<dbReference type="InterPro" id="IPR036047">
    <property type="entry name" value="F-box-like_dom_sf"/>
</dbReference>
<reference evidence="4 5" key="1">
    <citation type="submission" date="2023-10" db="EMBL/GenBank/DDBJ databases">
        <title>Genomes of two closely related lineages of the louse Polyplax serrata with different host specificities.</title>
        <authorList>
            <person name="Martinu J."/>
            <person name="Tarabai H."/>
            <person name="Stefka J."/>
            <person name="Hypsa V."/>
        </authorList>
    </citation>
    <scope>NUCLEOTIDE SEQUENCE [LARGE SCALE GENOMIC DNA]</scope>
    <source>
        <strain evidence="4">HR10_N</strain>
    </source>
</reference>
<feature type="compositionally biased region" description="Basic and acidic residues" evidence="1">
    <location>
        <begin position="390"/>
        <end position="407"/>
    </location>
</feature>
<proteinExistence type="predicted"/>
<evidence type="ECO:0000256" key="1">
    <source>
        <dbReference type="SAM" id="MobiDB-lite"/>
    </source>
</evidence>
<accession>A0AAN8S084</accession>
<dbReference type="InterPro" id="IPR001739">
    <property type="entry name" value="Methyl_CpG_DNA-bd"/>
</dbReference>
<dbReference type="GO" id="GO:0003677">
    <property type="term" value="F:DNA binding"/>
    <property type="evidence" value="ECO:0007669"/>
    <property type="project" value="InterPro"/>
</dbReference>
<comment type="caution">
    <text evidence="4">The sequence shown here is derived from an EMBL/GenBank/DDBJ whole genome shotgun (WGS) entry which is preliminary data.</text>
</comment>
<dbReference type="InterPro" id="IPR001810">
    <property type="entry name" value="F-box_dom"/>
</dbReference>
<name>A0AAN8S084_POLSC</name>
<dbReference type="Pfam" id="PF12937">
    <property type="entry name" value="F-box-like"/>
    <property type="match status" value="1"/>
</dbReference>
<sequence length="1279" mass="142554">MDSSKEMKTEVTKLNEMVGGSLGTIVSGTDEKTDKICANIEENTKVYSASKSEYDQTSERNNCESVEMNSKKVNINNEVIESDVQKGSNLSELINKTHVNAENIQGSSPDGSTVKMEVNFDNEAVKEPPQGEKSSEMSVDDDTLKIDEVEEEFKGFPVLEGELKNQDLVKNLSQREENELQEMEVFVQKNEPRQSPYSKRKRKEVEESDLSSHCSSPALSVASQLSVLSFTKRSRTGSPASKGSRKSMIDLSNPKYLVPFEYGWKREVVTRAITSKEDGISKDIYYFHPSGKKLRSLREVSEKLTPGLTIENFTFYKEPLGAEPQFETIRNARCRGYSPFEPATPKSVFTPTSGKTRSEKSFSESTPVRTPIRDVSPVKDTKSLRNFVKTPKESATKQTPAKREKIVLKFNKGTPKIALKKSPAVNGERRSPKMMLPKLEGPKPHPNAPSGPRRKITPRKKPSKPPGGKEDGKGLNKSDGGDLEMGMLPPLWSPTAGSNKSSSNESLSWSHLDEENYTYNAMFLLKSKDNYLDKVHCLATFSLSSYFITKYELVIQYRSINEEGRMHPCTIRCTKAMGLIPTLQCSVCLCLYHPECCDVPSTSSYHQLPKYVCKNCQTSETKSRNLVKHITPALVTDQSPPIISPKPIHPGLSASPTIPTGPSNSRMQPPIRPKLPNSKSVLGGGSQWFPPTNSVFRSPSIPKYSGRPDDPNSPPQALINMNNKRYIVVPKNNVLSVNRSPTKSEPPQSTTIITPTPTSTIIQGPPLHHNPFVQPIANSPGIVLVPFMSGEGMDATQQPFMVVNPPSVSSATANSSQADLPTESETTDYFPKRVEKFNKRPSSSDAVNESMQKFMRNICIGYSALLNVFQYLKVQELLRAGRVCRLWRDLASHSSLWRTVRMKNSQVSDWKGFTDSLSRHGTKHLDLRKMLMSLDDAEEMWAMFAKHISGVKCLERLDICRCSVNIVAQIMEACPQLLVFNAQQMIGVKTEVLNQKLSLDSLSRMKNLKELRLKSFLGLHLTDSLKSLTDLSDTLTTLSLTSVKNLGSCKLHFIGKLQNLEALELGECSDLPETFPHEVIAKLTTLKRIRLEKGPWSSSTNEMLYQMSKLKDLVQLELINFDVKPGFDKALASCTNIKRLLLIPTYVTQSATTNNIILSGTYKLWKSLSLFVWVLTMELLKVTELFVDQCEEEGCKKSRGNSVPVLKPVPLPAASQKDMENTKKDDQEPGGKNPMPITIIPIDELFGMLTEALPSTKVKLLKIPFQNTWRQSITEGGSA</sequence>
<feature type="domain" description="F-box" evidence="2">
    <location>
        <begin position="854"/>
        <end position="900"/>
    </location>
</feature>
<evidence type="ECO:0000313" key="5">
    <source>
        <dbReference type="Proteomes" id="UP001372834"/>
    </source>
</evidence>
<dbReference type="SUPFAM" id="SSF81383">
    <property type="entry name" value="F-box domain"/>
    <property type="match status" value="1"/>
</dbReference>
<dbReference type="AlphaFoldDB" id="A0AAN8S084"/>
<dbReference type="PANTHER" id="PTHR15739:SF5">
    <property type="entry name" value="LD23158P"/>
    <property type="match status" value="1"/>
</dbReference>
<feature type="region of interest" description="Disordered" evidence="1">
    <location>
        <begin position="345"/>
        <end position="506"/>
    </location>
</feature>
<feature type="compositionally biased region" description="Polar residues" evidence="1">
    <location>
        <begin position="654"/>
        <end position="667"/>
    </location>
</feature>
<feature type="domain" description="MBD" evidence="3">
    <location>
        <begin position="250"/>
        <end position="320"/>
    </location>
</feature>
<feature type="compositionally biased region" description="Basic and acidic residues" evidence="1">
    <location>
        <begin position="1217"/>
        <end position="1229"/>
    </location>
</feature>
<dbReference type="CDD" id="cd00122">
    <property type="entry name" value="MBD"/>
    <property type="match status" value="1"/>
</dbReference>
<dbReference type="Gene3D" id="1.20.1280.50">
    <property type="match status" value="1"/>
</dbReference>
<feature type="compositionally biased region" description="Basic and acidic residues" evidence="1">
    <location>
        <begin position="467"/>
        <end position="480"/>
    </location>
</feature>
<dbReference type="InterPro" id="IPR032675">
    <property type="entry name" value="LRR_dom_sf"/>
</dbReference>
<dbReference type="InterPro" id="IPR016177">
    <property type="entry name" value="DNA-bd_dom_sf"/>
</dbReference>
<dbReference type="PANTHER" id="PTHR15739">
    <property type="entry name" value="ZINC FINGER PROTEIN"/>
    <property type="match status" value="1"/>
</dbReference>
<feature type="region of interest" description="Disordered" evidence="1">
    <location>
        <begin position="121"/>
        <end position="142"/>
    </location>
</feature>
<organism evidence="4 5">
    <name type="scientific">Polyplax serrata</name>
    <name type="common">Common mouse louse</name>
    <dbReference type="NCBI Taxonomy" id="468196"/>
    <lineage>
        <taxon>Eukaryota</taxon>
        <taxon>Metazoa</taxon>
        <taxon>Ecdysozoa</taxon>
        <taxon>Arthropoda</taxon>
        <taxon>Hexapoda</taxon>
        <taxon>Insecta</taxon>
        <taxon>Pterygota</taxon>
        <taxon>Neoptera</taxon>
        <taxon>Paraneoptera</taxon>
        <taxon>Psocodea</taxon>
        <taxon>Troctomorpha</taxon>
        <taxon>Phthiraptera</taxon>
        <taxon>Anoplura</taxon>
        <taxon>Polyplacidae</taxon>
        <taxon>Polyplax</taxon>
    </lineage>
</organism>
<evidence type="ECO:0008006" key="6">
    <source>
        <dbReference type="Google" id="ProtNLM"/>
    </source>
</evidence>
<feature type="compositionally biased region" description="Basic and acidic residues" evidence="1">
    <location>
        <begin position="123"/>
        <end position="135"/>
    </location>
</feature>
<dbReference type="Proteomes" id="UP001372834">
    <property type="component" value="Unassembled WGS sequence"/>
</dbReference>
<dbReference type="CDD" id="cd15489">
    <property type="entry name" value="PHD_SF"/>
    <property type="match status" value="1"/>
</dbReference>
<dbReference type="EMBL" id="JAWJWE010000039">
    <property type="protein sequence ID" value="KAK6621075.1"/>
    <property type="molecule type" value="Genomic_DNA"/>
</dbReference>
<evidence type="ECO:0000259" key="3">
    <source>
        <dbReference type="PROSITE" id="PS50982"/>
    </source>
</evidence>
<dbReference type="SUPFAM" id="SSF52047">
    <property type="entry name" value="RNI-like"/>
    <property type="match status" value="1"/>
</dbReference>
<dbReference type="Pfam" id="PF01429">
    <property type="entry name" value="MBD"/>
    <property type="match status" value="1"/>
</dbReference>
<dbReference type="Gene3D" id="3.30.890.10">
    <property type="entry name" value="Methyl-cpg-binding Protein 2, Chain A"/>
    <property type="match status" value="1"/>
</dbReference>
<feature type="region of interest" description="Disordered" evidence="1">
    <location>
        <begin position="647"/>
        <end position="694"/>
    </location>
</feature>
<feature type="region of interest" description="Disordered" evidence="1">
    <location>
        <begin position="1214"/>
        <end position="1236"/>
    </location>
</feature>
<protein>
    <recommendedName>
        <fullName evidence="6">MBD domain-containing protein</fullName>
    </recommendedName>
</protein>
<feature type="region of interest" description="Disordered" evidence="1">
    <location>
        <begin position="183"/>
        <end position="214"/>
    </location>
</feature>
<dbReference type="SMART" id="SM00391">
    <property type="entry name" value="MBD"/>
    <property type="match status" value="1"/>
</dbReference>
<dbReference type="SUPFAM" id="SSF54171">
    <property type="entry name" value="DNA-binding domain"/>
    <property type="match status" value="1"/>
</dbReference>
<evidence type="ECO:0000259" key="2">
    <source>
        <dbReference type="PROSITE" id="PS50181"/>
    </source>
</evidence>
<gene>
    <name evidence="4" type="ORF">RUM43_011381</name>
</gene>
<dbReference type="PROSITE" id="PS50982">
    <property type="entry name" value="MBD"/>
    <property type="match status" value="1"/>
</dbReference>
<dbReference type="Gene3D" id="3.80.10.10">
    <property type="entry name" value="Ribonuclease Inhibitor"/>
    <property type="match status" value="1"/>
</dbReference>
<feature type="compositionally biased region" description="Basic residues" evidence="1">
    <location>
        <begin position="452"/>
        <end position="463"/>
    </location>
</feature>
<dbReference type="InterPro" id="IPR052283">
    <property type="entry name" value="GenomicStab_NeuMorph_Reg"/>
</dbReference>
<evidence type="ECO:0000313" key="4">
    <source>
        <dbReference type="EMBL" id="KAK6621075.1"/>
    </source>
</evidence>
<dbReference type="PROSITE" id="PS50181">
    <property type="entry name" value="FBOX"/>
    <property type="match status" value="1"/>
</dbReference>